<dbReference type="GO" id="GO:0009103">
    <property type="term" value="P:lipopolysaccharide biosynthetic process"/>
    <property type="evidence" value="ECO:0007669"/>
    <property type="project" value="TreeGrafter"/>
</dbReference>
<keyword evidence="5 8" id="KW-1133">Transmembrane helix</keyword>
<keyword evidence="6 8" id="KW-0472">Membrane</keyword>
<dbReference type="GO" id="GO:0046872">
    <property type="term" value="F:metal ion binding"/>
    <property type="evidence" value="ECO:0007669"/>
    <property type="project" value="UniProtKB-KW"/>
</dbReference>
<feature type="transmembrane region" description="Helical" evidence="8">
    <location>
        <begin position="315"/>
        <end position="335"/>
    </location>
</feature>
<evidence type="ECO:0000256" key="2">
    <source>
        <dbReference type="ARBA" id="ARBA00022475"/>
    </source>
</evidence>
<reference evidence="9" key="1">
    <citation type="submission" date="2024-07" db="EMBL/GenBank/DDBJ databases">
        <title>Identification and characteristics of an arsenic-resistant bacterial isolate, which belongs to a novel species.</title>
        <authorList>
            <person name="Juszczyk A."/>
            <person name="Kowalczyk A."/>
            <person name="Was K."/>
            <person name="Kosowicz W."/>
            <person name="Budzyn A."/>
            <person name="Latowski D."/>
        </authorList>
    </citation>
    <scope>NUCLEOTIDE SEQUENCE</scope>
    <source>
        <strain evidence="9">As8PL</strain>
    </source>
</reference>
<comment type="cofactor">
    <cofactor evidence="7">
        <name>Mg(2+)</name>
        <dbReference type="ChEBI" id="CHEBI:18420"/>
    </cofactor>
</comment>
<feature type="transmembrane region" description="Helical" evidence="8">
    <location>
        <begin position="127"/>
        <end position="145"/>
    </location>
</feature>
<dbReference type="Pfam" id="PF00953">
    <property type="entry name" value="Glycos_transf_4"/>
    <property type="match status" value="1"/>
</dbReference>
<feature type="transmembrane region" description="Helical" evidence="8">
    <location>
        <begin position="99"/>
        <end position="121"/>
    </location>
</feature>
<sequence length="359" mass="38824">MLNYIIGFVVALVTTILAVPLVRIFAKKYGFIDQPNQRKIHAESMPRLGGVAIAIGTMCGLLYLLPSMDYIAGVGIGAFILIITGIIDDKYIITARWKLLAQIAAAIAVVLSGIKIDHVVLPFNVEINFGFLGYLVTIIWIVAIVNSINFIDGLDGLAGGVSTIAITTMLILALLSPGTHAFIIATSIVLIGSLVGFLFFNFHPANIFMGDTGSLFIGYCIAVISILGFFKSVTFVSLLFPIIILGVPILDTSFAIIRRALNNQKISAPDKGHLHHCLLQMGYGHRKTVFIIYGISALFSASALTLTVAPVWTAFIILLVLTITTQIFAEFVGLIGETRKPILSLVRKISVFGQAMKNR</sequence>
<dbReference type="RefSeq" id="WP_368503239.1">
    <property type="nucleotide sequence ID" value="NZ_CP162551.1"/>
</dbReference>
<dbReference type="InterPro" id="IPR018480">
    <property type="entry name" value="PNAcMuramoyl-5peptid_Trfase_CS"/>
</dbReference>
<dbReference type="PANTHER" id="PTHR22926:SF3">
    <property type="entry name" value="UNDECAPRENYL-PHOSPHATE ALPHA-N-ACETYLGLUCOSAMINYL 1-PHOSPHATE TRANSFERASE"/>
    <property type="match status" value="1"/>
</dbReference>
<feature type="binding site" evidence="7">
    <location>
        <position position="211"/>
    </location>
    <ligand>
        <name>Mg(2+)</name>
        <dbReference type="ChEBI" id="CHEBI:18420"/>
    </ligand>
</feature>
<feature type="transmembrane region" description="Helical" evidence="8">
    <location>
        <begin position="6"/>
        <end position="26"/>
    </location>
</feature>
<evidence type="ECO:0000256" key="3">
    <source>
        <dbReference type="ARBA" id="ARBA00022679"/>
    </source>
</evidence>
<dbReference type="GO" id="GO:0071555">
    <property type="term" value="P:cell wall organization"/>
    <property type="evidence" value="ECO:0007669"/>
    <property type="project" value="TreeGrafter"/>
</dbReference>
<keyword evidence="2" id="KW-1003">Cell membrane</keyword>
<feature type="transmembrane region" description="Helical" evidence="8">
    <location>
        <begin position="212"/>
        <end position="230"/>
    </location>
</feature>
<feature type="transmembrane region" description="Helical" evidence="8">
    <location>
        <begin position="157"/>
        <end position="175"/>
    </location>
</feature>
<feature type="binding site" evidence="7">
    <location>
        <position position="149"/>
    </location>
    <ligand>
        <name>Mg(2+)</name>
        <dbReference type="ChEBI" id="CHEBI:18420"/>
    </ligand>
</feature>
<dbReference type="GO" id="GO:0016780">
    <property type="term" value="F:phosphotransferase activity, for other substituted phosphate groups"/>
    <property type="evidence" value="ECO:0007669"/>
    <property type="project" value="InterPro"/>
</dbReference>
<name>A0AB39BP25_9BACI</name>
<evidence type="ECO:0000313" key="9">
    <source>
        <dbReference type="EMBL" id="XDI35695.1"/>
    </source>
</evidence>
<keyword evidence="7" id="KW-0479">Metal-binding</keyword>
<evidence type="ECO:0000256" key="8">
    <source>
        <dbReference type="SAM" id="Phobius"/>
    </source>
</evidence>
<dbReference type="EMBL" id="CP162551">
    <property type="protein sequence ID" value="XDI35695.1"/>
    <property type="molecule type" value="Genomic_DNA"/>
</dbReference>
<evidence type="ECO:0000256" key="6">
    <source>
        <dbReference type="ARBA" id="ARBA00023136"/>
    </source>
</evidence>
<accession>A0AB39BP25</accession>
<evidence type="ECO:0000256" key="4">
    <source>
        <dbReference type="ARBA" id="ARBA00022692"/>
    </source>
</evidence>
<organism evidence="9">
    <name type="scientific">Alkalihalophilus sp. As8PL</name>
    <dbReference type="NCBI Taxonomy" id="3237103"/>
    <lineage>
        <taxon>Bacteria</taxon>
        <taxon>Bacillati</taxon>
        <taxon>Bacillota</taxon>
        <taxon>Bacilli</taxon>
        <taxon>Bacillales</taxon>
        <taxon>Bacillaceae</taxon>
        <taxon>Alkalihalophilus</taxon>
    </lineage>
</organism>
<gene>
    <name evidence="9" type="ORF">AB3N04_13355</name>
</gene>
<dbReference type="PANTHER" id="PTHR22926">
    <property type="entry name" value="PHOSPHO-N-ACETYLMURAMOYL-PENTAPEPTIDE-TRANSFERASE"/>
    <property type="match status" value="1"/>
</dbReference>
<feature type="transmembrane region" description="Helical" evidence="8">
    <location>
        <begin position="70"/>
        <end position="87"/>
    </location>
</feature>
<keyword evidence="3" id="KW-0808">Transferase</keyword>
<dbReference type="PROSITE" id="PS01348">
    <property type="entry name" value="MRAY_2"/>
    <property type="match status" value="1"/>
</dbReference>
<dbReference type="InterPro" id="IPR000715">
    <property type="entry name" value="Glycosyl_transferase_4"/>
</dbReference>
<comment type="subcellular location">
    <subcellularLocation>
        <location evidence="1">Cell membrane</location>
        <topology evidence="1">Multi-pass membrane protein</topology>
    </subcellularLocation>
</comment>
<dbReference type="CDD" id="cd06853">
    <property type="entry name" value="GT_WecA_like"/>
    <property type="match status" value="1"/>
</dbReference>
<feature type="transmembrane region" description="Helical" evidence="8">
    <location>
        <begin position="47"/>
        <end position="64"/>
    </location>
</feature>
<evidence type="ECO:0000256" key="5">
    <source>
        <dbReference type="ARBA" id="ARBA00022989"/>
    </source>
</evidence>
<evidence type="ECO:0000256" key="1">
    <source>
        <dbReference type="ARBA" id="ARBA00004651"/>
    </source>
</evidence>
<feature type="transmembrane region" description="Helical" evidence="8">
    <location>
        <begin position="236"/>
        <end position="257"/>
    </location>
</feature>
<keyword evidence="7" id="KW-0460">Magnesium</keyword>
<proteinExistence type="predicted"/>
<protein>
    <submittedName>
        <fullName evidence="9">Glycosyltransferase family 4 protein</fullName>
    </submittedName>
</protein>
<feature type="transmembrane region" description="Helical" evidence="8">
    <location>
        <begin position="290"/>
        <end position="309"/>
    </location>
</feature>
<evidence type="ECO:0000256" key="7">
    <source>
        <dbReference type="PIRSR" id="PIRSR600715-1"/>
    </source>
</evidence>
<dbReference type="GO" id="GO:0044038">
    <property type="term" value="P:cell wall macromolecule biosynthetic process"/>
    <property type="evidence" value="ECO:0007669"/>
    <property type="project" value="TreeGrafter"/>
</dbReference>
<keyword evidence="4 8" id="KW-0812">Transmembrane</keyword>
<dbReference type="AlphaFoldDB" id="A0AB39BP25"/>
<feature type="transmembrane region" description="Helical" evidence="8">
    <location>
        <begin position="181"/>
        <end position="200"/>
    </location>
</feature>
<dbReference type="GO" id="GO:0005886">
    <property type="term" value="C:plasma membrane"/>
    <property type="evidence" value="ECO:0007669"/>
    <property type="project" value="UniProtKB-SubCell"/>
</dbReference>